<comment type="caution">
    <text evidence="1">The sequence shown here is derived from an EMBL/GenBank/DDBJ whole genome shotgun (WGS) entry which is preliminary data.</text>
</comment>
<reference evidence="1 2" key="1">
    <citation type="submission" date="2018-11" db="EMBL/GenBank/DDBJ databases">
        <title>Genome sequences of Natronomonas sp. CBA1133.</title>
        <authorList>
            <person name="Roh S.W."/>
            <person name="Cha I.-T."/>
        </authorList>
    </citation>
    <scope>NUCLEOTIDE SEQUENCE [LARGE SCALE GENOMIC DNA]</scope>
    <source>
        <strain evidence="1 2">CBA1133</strain>
    </source>
</reference>
<protein>
    <submittedName>
        <fullName evidence="1">Uncharacterized protein</fullName>
    </submittedName>
</protein>
<accession>A0AAJ4R7E9</accession>
<sequence>MSPHDTHDSDPAFRALRSRVDRLERTREQRLARLERLVAALAEETTRQRAVLESVLDEDDPRLDRDQAVETLLDAIADEEVSDVDLP</sequence>
<proteinExistence type="predicted"/>
<evidence type="ECO:0000313" key="2">
    <source>
        <dbReference type="Proteomes" id="UP000270581"/>
    </source>
</evidence>
<keyword evidence="2" id="KW-1185">Reference proteome</keyword>
<dbReference type="EMBL" id="RJJC01000001">
    <property type="protein sequence ID" value="RNJ25615.1"/>
    <property type="molecule type" value="Genomic_DNA"/>
</dbReference>
<organism evidence="1 2">
    <name type="scientific">Halosegnis longus</name>
    <dbReference type="NCBI Taxonomy" id="2216012"/>
    <lineage>
        <taxon>Archaea</taxon>
        <taxon>Methanobacteriati</taxon>
        <taxon>Methanobacteriota</taxon>
        <taxon>Stenosarchaea group</taxon>
        <taxon>Halobacteria</taxon>
        <taxon>Halobacteriales</taxon>
        <taxon>Natronomonadaceae</taxon>
        <taxon>Halosegnis</taxon>
    </lineage>
</organism>
<dbReference type="AlphaFoldDB" id="A0AAJ4R7E9"/>
<name>A0AAJ4R7E9_9EURY</name>
<dbReference type="RefSeq" id="WP_075937886.1">
    <property type="nucleotide sequence ID" value="NZ_BDJH01000002.1"/>
</dbReference>
<gene>
    <name evidence="1" type="ORF">Nmn1133_02225</name>
</gene>
<dbReference type="Proteomes" id="UP000270581">
    <property type="component" value="Unassembled WGS sequence"/>
</dbReference>
<evidence type="ECO:0000313" key="1">
    <source>
        <dbReference type="EMBL" id="RNJ25615.1"/>
    </source>
</evidence>